<accession>A0A6A3A0G7</accession>
<evidence type="ECO:0000313" key="2">
    <source>
        <dbReference type="EMBL" id="KAE8697791.1"/>
    </source>
</evidence>
<proteinExistence type="predicted"/>
<comment type="caution">
    <text evidence="2">The sequence shown here is derived from an EMBL/GenBank/DDBJ whole genome shotgun (WGS) entry which is preliminary data.</text>
</comment>
<feature type="chain" id="PRO_5025678912" description="MULE transposase domain-containing protein" evidence="1">
    <location>
        <begin position="22"/>
        <end position="402"/>
    </location>
</feature>
<evidence type="ECO:0000313" key="3">
    <source>
        <dbReference type="Proteomes" id="UP000436088"/>
    </source>
</evidence>
<dbReference type="Proteomes" id="UP000436088">
    <property type="component" value="Unassembled WGS sequence"/>
</dbReference>
<gene>
    <name evidence="2" type="ORF">F3Y22_tig00110610pilonHSYRG00387</name>
</gene>
<dbReference type="PANTHER" id="PTHR31973:SF189">
    <property type="entry name" value="TRANSPOSASE, MUDR, PLANT, MULE TRANSPOSASE DOMAIN PROTEIN-RELATED"/>
    <property type="match status" value="1"/>
</dbReference>
<dbReference type="AlphaFoldDB" id="A0A6A3A0G7"/>
<keyword evidence="1" id="KW-0732">Signal</keyword>
<name>A0A6A3A0G7_HIBSY</name>
<evidence type="ECO:0000256" key="1">
    <source>
        <dbReference type="SAM" id="SignalP"/>
    </source>
</evidence>
<dbReference type="PANTHER" id="PTHR31973">
    <property type="entry name" value="POLYPROTEIN, PUTATIVE-RELATED"/>
    <property type="match status" value="1"/>
</dbReference>
<organism evidence="2 3">
    <name type="scientific">Hibiscus syriacus</name>
    <name type="common">Rose of Sharon</name>
    <dbReference type="NCBI Taxonomy" id="106335"/>
    <lineage>
        <taxon>Eukaryota</taxon>
        <taxon>Viridiplantae</taxon>
        <taxon>Streptophyta</taxon>
        <taxon>Embryophyta</taxon>
        <taxon>Tracheophyta</taxon>
        <taxon>Spermatophyta</taxon>
        <taxon>Magnoliopsida</taxon>
        <taxon>eudicotyledons</taxon>
        <taxon>Gunneridae</taxon>
        <taxon>Pentapetalae</taxon>
        <taxon>rosids</taxon>
        <taxon>malvids</taxon>
        <taxon>Malvales</taxon>
        <taxon>Malvaceae</taxon>
        <taxon>Malvoideae</taxon>
        <taxon>Hibiscus</taxon>
    </lineage>
</organism>
<evidence type="ECO:0008006" key="4">
    <source>
        <dbReference type="Google" id="ProtNLM"/>
    </source>
</evidence>
<keyword evidence="3" id="KW-1185">Reference proteome</keyword>
<feature type="signal peptide" evidence="1">
    <location>
        <begin position="1"/>
        <end position="21"/>
    </location>
</feature>
<sequence>MSIRIVKPLLLIVNAFPPTVAVVVTDMEGSENAGSGPVGIDGLVDEESNDLSYDTQDESGELCGYCPLIDDDDEINSIRNNFKLMKRKIKNSTVTISDLEVVNKGVGEVNEDSGNVDLGATDHDEEGTGLGSAKVNEANLLGGENSEEDIVYMHSSDVGSYETDSNGDFVSKDWTADPDGAFDLVVVRPTPVENPKFRRLYVCFGALKECFKKYCRVVIGIDGCFLKGAFQGDGENVTLLSDMQKGLLEELPLWLPNVEYRFCARHIYANWKKRHNGGDLQLLFWACCKAISETIFEHNVNRIENLASRSIKQVFEGKWKLSLKSSTFEGKAGISFDDSGEVLSSFVDIVGLFIGLLFRVWGYEIDSFCRMGDVVQNLEELRIEDEKEALVVNVNEGDTGLS</sequence>
<protein>
    <recommendedName>
        <fullName evidence="4">MULE transposase domain-containing protein</fullName>
    </recommendedName>
</protein>
<reference evidence="2" key="1">
    <citation type="submission" date="2019-09" db="EMBL/GenBank/DDBJ databases">
        <title>Draft genome information of white flower Hibiscus syriacus.</title>
        <authorList>
            <person name="Kim Y.-M."/>
        </authorList>
    </citation>
    <scope>NUCLEOTIDE SEQUENCE [LARGE SCALE GENOMIC DNA]</scope>
    <source>
        <strain evidence="2">YM2019G1</strain>
    </source>
</reference>
<dbReference type="EMBL" id="VEPZ02001049">
    <property type="protein sequence ID" value="KAE8697791.1"/>
    <property type="molecule type" value="Genomic_DNA"/>
</dbReference>